<protein>
    <submittedName>
        <fullName evidence="2">Uncharacterized protein</fullName>
    </submittedName>
</protein>
<organism evidence="2 3">
    <name type="scientific">Pseudopithomyces chartarum</name>
    <dbReference type="NCBI Taxonomy" id="1892770"/>
    <lineage>
        <taxon>Eukaryota</taxon>
        <taxon>Fungi</taxon>
        <taxon>Dikarya</taxon>
        <taxon>Ascomycota</taxon>
        <taxon>Pezizomycotina</taxon>
        <taxon>Dothideomycetes</taxon>
        <taxon>Pleosporomycetidae</taxon>
        <taxon>Pleosporales</taxon>
        <taxon>Massarineae</taxon>
        <taxon>Didymosphaeriaceae</taxon>
        <taxon>Pseudopithomyces</taxon>
    </lineage>
</organism>
<evidence type="ECO:0000256" key="1">
    <source>
        <dbReference type="SAM" id="MobiDB-lite"/>
    </source>
</evidence>
<feature type="region of interest" description="Disordered" evidence="1">
    <location>
        <begin position="227"/>
        <end position="266"/>
    </location>
</feature>
<feature type="region of interest" description="Disordered" evidence="1">
    <location>
        <begin position="111"/>
        <end position="132"/>
    </location>
</feature>
<proteinExistence type="predicted"/>
<reference evidence="2 3" key="1">
    <citation type="submission" date="2021-02" db="EMBL/GenBank/DDBJ databases">
        <title>Genome assembly of Pseudopithomyces chartarum.</title>
        <authorList>
            <person name="Jauregui R."/>
            <person name="Singh J."/>
            <person name="Voisey C."/>
        </authorList>
    </citation>
    <scope>NUCLEOTIDE SEQUENCE [LARGE SCALE GENOMIC DNA]</scope>
    <source>
        <strain evidence="2 3">AGR01</strain>
    </source>
</reference>
<comment type="caution">
    <text evidence="2">The sequence shown here is derived from an EMBL/GenBank/DDBJ whole genome shotgun (WGS) entry which is preliminary data.</text>
</comment>
<name>A0AAN6LXJ1_9PLEO</name>
<feature type="region of interest" description="Disordered" evidence="1">
    <location>
        <begin position="15"/>
        <end position="44"/>
    </location>
</feature>
<gene>
    <name evidence="2" type="ORF">GRF29_103g1266777</name>
</gene>
<feature type="compositionally biased region" description="Polar residues" evidence="1">
    <location>
        <begin position="204"/>
        <end position="213"/>
    </location>
</feature>
<dbReference type="EMBL" id="WVTA01000009">
    <property type="protein sequence ID" value="KAK3207524.1"/>
    <property type="molecule type" value="Genomic_DNA"/>
</dbReference>
<evidence type="ECO:0000313" key="3">
    <source>
        <dbReference type="Proteomes" id="UP001280581"/>
    </source>
</evidence>
<evidence type="ECO:0000313" key="2">
    <source>
        <dbReference type="EMBL" id="KAK3207524.1"/>
    </source>
</evidence>
<sequence>MLNPPTLMLAISPSLPKDIPTIQPPLPTTQTQIQGPSLAPKRLPKRSLFRRSFTWITPRHNSPPSDEIRSPKTPDTKYNLDESFQMKPTTRRGACVWPKLPFPTDVMQAGKEEVREPHPGRRVDIGQGDEEQKRFKIDQEEESMTSALQYHIFLRTSIVSMHPPTYPNRRKNPHTPQQNSKPPQPPPPSSSHHTSVPLSREKSNASTTSSRSVETFITHVRESFAWRESRDFAEGKREEQEGIFKDEGERGWGVGDGVLESSVGGG</sequence>
<dbReference type="AlphaFoldDB" id="A0AAN6LXJ1"/>
<feature type="region of interest" description="Disordered" evidence="1">
    <location>
        <begin position="161"/>
        <end position="213"/>
    </location>
</feature>
<keyword evidence="3" id="KW-1185">Reference proteome</keyword>
<accession>A0AAN6LXJ1</accession>
<feature type="compositionally biased region" description="Basic and acidic residues" evidence="1">
    <location>
        <begin position="227"/>
        <end position="250"/>
    </location>
</feature>
<dbReference type="Proteomes" id="UP001280581">
    <property type="component" value="Unassembled WGS sequence"/>
</dbReference>